<keyword evidence="3" id="KW-0378">Hydrolase</keyword>
<dbReference type="GO" id="GO:0005737">
    <property type="term" value="C:cytoplasm"/>
    <property type="evidence" value="ECO:0007669"/>
    <property type="project" value="TreeGrafter"/>
</dbReference>
<dbReference type="InterPro" id="IPR036264">
    <property type="entry name" value="Bact_exopeptidase_dim_dom"/>
</dbReference>
<dbReference type="SUPFAM" id="SSF53187">
    <property type="entry name" value="Zn-dependent exopeptidases"/>
    <property type="match status" value="1"/>
</dbReference>
<dbReference type="PANTHER" id="PTHR30575:SF0">
    <property type="entry name" value="XAA-ARG DIPEPTIDASE"/>
    <property type="match status" value="1"/>
</dbReference>
<dbReference type="Gene3D" id="3.30.70.360">
    <property type="match status" value="1"/>
</dbReference>
<dbReference type="PANTHER" id="PTHR30575">
    <property type="entry name" value="PEPTIDASE M20"/>
    <property type="match status" value="1"/>
</dbReference>
<dbReference type="InterPro" id="IPR017144">
    <property type="entry name" value="Xaa-Arg_dipeptidase"/>
</dbReference>
<evidence type="ECO:0000256" key="1">
    <source>
        <dbReference type="PIRNR" id="PIRNR037226"/>
    </source>
</evidence>
<dbReference type="CDD" id="cd05672">
    <property type="entry name" value="M20_ACY1L2-like"/>
    <property type="match status" value="1"/>
</dbReference>
<dbReference type="EMBL" id="JACHMH010000001">
    <property type="protein sequence ID" value="MBB4675721.1"/>
    <property type="molecule type" value="Genomic_DNA"/>
</dbReference>
<dbReference type="InterPro" id="IPR011650">
    <property type="entry name" value="Peptidase_M20_dimer"/>
</dbReference>
<keyword evidence="4" id="KW-1185">Reference proteome</keyword>
<dbReference type="RefSeq" id="WP_185001654.1">
    <property type="nucleotide sequence ID" value="NZ_BAAAUI010000064.1"/>
</dbReference>
<comment type="caution">
    <text evidence="3">The sequence shown here is derived from an EMBL/GenBank/DDBJ whole genome shotgun (WGS) entry which is preliminary data.</text>
</comment>
<dbReference type="SUPFAM" id="SSF55031">
    <property type="entry name" value="Bacterial exopeptidase dimerisation domain"/>
    <property type="match status" value="1"/>
</dbReference>
<name>A0A7W7C9D8_9PSEU</name>
<protein>
    <recommendedName>
        <fullName evidence="1">Peptidase M20 domain-containing protein 2</fullName>
    </recommendedName>
</protein>
<comment type="similarity">
    <text evidence="1">Belongs to the peptidase M20A family.</text>
</comment>
<dbReference type="GO" id="GO:0071713">
    <property type="term" value="F:para-aminobenzoyl-glutamate hydrolase activity"/>
    <property type="evidence" value="ECO:0007669"/>
    <property type="project" value="TreeGrafter"/>
</dbReference>
<dbReference type="Gene3D" id="3.40.630.10">
    <property type="entry name" value="Zn peptidases"/>
    <property type="match status" value="1"/>
</dbReference>
<dbReference type="NCBIfam" id="TIGR01891">
    <property type="entry name" value="amidohydrolases"/>
    <property type="match status" value="1"/>
</dbReference>
<organism evidence="3 4">
    <name type="scientific">Crossiella cryophila</name>
    <dbReference type="NCBI Taxonomy" id="43355"/>
    <lineage>
        <taxon>Bacteria</taxon>
        <taxon>Bacillati</taxon>
        <taxon>Actinomycetota</taxon>
        <taxon>Actinomycetes</taxon>
        <taxon>Pseudonocardiales</taxon>
        <taxon>Pseudonocardiaceae</taxon>
        <taxon>Crossiella</taxon>
    </lineage>
</organism>
<dbReference type="AlphaFoldDB" id="A0A7W7C9D8"/>
<dbReference type="Pfam" id="PF01546">
    <property type="entry name" value="Peptidase_M20"/>
    <property type="match status" value="1"/>
</dbReference>
<sequence length="406" mass="42147">MSTDTKVQCRSAVERYSDALVGLSRSIHAEPELAFAEYRSADKVAELMGREGFKVERGTSGLDTALTATYGSGELVVGLCAEYDALPEVGHACGHNIIAASSVGAALALREVADRLGITVKLFGTPAEEAGGGKVLMLERGAFDDVSMAMMVHPAPHETCACSSLAITDLEVAYTGRASHAAAAPHLGVNAADALTVAQVSIGLLRQHLEHGQMVHGIVTHGGAAPNIVPARTAGLFYLRAENMDSLSHLDERIRRCFEAGAVATGCAHEITQVSPNYAELAPDPWLALAYRAAVTELGREPLSPAEEANRQTGSTDMGNITHALPAIHPTIAIDCGSSVNHQPEFAAACASPSADKAVLDGALALAWTAVAAASDDAQRARLLADTADRVNSRVAVPATAGGFEA</sequence>
<reference evidence="3 4" key="1">
    <citation type="submission" date="2020-08" db="EMBL/GenBank/DDBJ databases">
        <title>Sequencing the genomes of 1000 actinobacteria strains.</title>
        <authorList>
            <person name="Klenk H.-P."/>
        </authorList>
    </citation>
    <scope>NUCLEOTIDE SEQUENCE [LARGE SCALE GENOMIC DNA]</scope>
    <source>
        <strain evidence="3 4">DSM 44230</strain>
    </source>
</reference>
<dbReference type="InterPro" id="IPR002933">
    <property type="entry name" value="Peptidase_M20"/>
</dbReference>
<proteinExistence type="inferred from homology"/>
<evidence type="ECO:0000313" key="3">
    <source>
        <dbReference type="EMBL" id="MBB4675721.1"/>
    </source>
</evidence>
<dbReference type="Pfam" id="PF07687">
    <property type="entry name" value="M20_dimer"/>
    <property type="match status" value="1"/>
</dbReference>
<dbReference type="FunFam" id="3.30.70.360:FF:000004">
    <property type="entry name" value="Peptidase M20 domain-containing protein 2"/>
    <property type="match status" value="1"/>
</dbReference>
<feature type="domain" description="Peptidase M20 dimerisation" evidence="2">
    <location>
        <begin position="171"/>
        <end position="262"/>
    </location>
</feature>
<evidence type="ECO:0000313" key="4">
    <source>
        <dbReference type="Proteomes" id="UP000533598"/>
    </source>
</evidence>
<dbReference type="GO" id="GO:0016805">
    <property type="term" value="F:dipeptidase activity"/>
    <property type="evidence" value="ECO:0007669"/>
    <property type="project" value="InterPro"/>
</dbReference>
<gene>
    <name evidence="3" type="ORF">HNR67_001839</name>
</gene>
<accession>A0A7W7C9D8</accession>
<dbReference type="PIRSF" id="PIRSF037226">
    <property type="entry name" value="Amidohydrolase_ACY1L2_prd"/>
    <property type="match status" value="1"/>
</dbReference>
<dbReference type="InterPro" id="IPR017439">
    <property type="entry name" value="Amidohydrolase"/>
</dbReference>
<dbReference type="GO" id="GO:0046657">
    <property type="term" value="P:folic acid catabolic process"/>
    <property type="evidence" value="ECO:0007669"/>
    <property type="project" value="TreeGrafter"/>
</dbReference>
<dbReference type="InterPro" id="IPR052030">
    <property type="entry name" value="Peptidase_M20/M20A_hydrolases"/>
</dbReference>
<evidence type="ECO:0000259" key="2">
    <source>
        <dbReference type="Pfam" id="PF07687"/>
    </source>
</evidence>
<dbReference type="Proteomes" id="UP000533598">
    <property type="component" value="Unassembled WGS sequence"/>
</dbReference>